<reference evidence="2 3" key="1">
    <citation type="submission" date="2016-10" db="EMBL/GenBank/DDBJ databases">
        <authorList>
            <person name="Varghese N."/>
            <person name="Submissions S."/>
        </authorList>
    </citation>
    <scope>NUCLEOTIDE SEQUENCE [LARGE SCALE GENOMIC DNA]</scope>
    <source>
        <strain evidence="2 3">DSM 16525</strain>
    </source>
</reference>
<protein>
    <submittedName>
        <fullName evidence="1">Uncharacterized protein</fullName>
    </submittedName>
</protein>
<evidence type="ECO:0000313" key="4">
    <source>
        <dbReference type="Proteomes" id="UP000321514"/>
    </source>
</evidence>
<name>A0A511SU73_MYXFU</name>
<dbReference type="RefSeq" id="WP_046711497.1">
    <property type="nucleotide sequence ID" value="NZ_BJXR01000002.1"/>
</dbReference>
<accession>A0A511SU73</accession>
<evidence type="ECO:0000313" key="3">
    <source>
        <dbReference type="Proteomes" id="UP000183760"/>
    </source>
</evidence>
<dbReference type="STRING" id="1334629.MFUL124B02_07890"/>
<dbReference type="EMBL" id="FOIB01000001">
    <property type="protein sequence ID" value="SET19417.1"/>
    <property type="molecule type" value="Genomic_DNA"/>
</dbReference>
<comment type="caution">
    <text evidence="1">The sequence shown here is derived from an EMBL/GenBank/DDBJ whole genome shotgun (WGS) entry which is preliminary data.</text>
</comment>
<dbReference type="EMBL" id="BJXR01000002">
    <property type="protein sequence ID" value="GEN05057.1"/>
    <property type="molecule type" value="Genomic_DNA"/>
</dbReference>
<organism evidence="1 4">
    <name type="scientific">Myxococcus fulvus</name>
    <dbReference type="NCBI Taxonomy" id="33"/>
    <lineage>
        <taxon>Bacteria</taxon>
        <taxon>Pseudomonadati</taxon>
        <taxon>Myxococcota</taxon>
        <taxon>Myxococcia</taxon>
        <taxon>Myxococcales</taxon>
        <taxon>Cystobacterineae</taxon>
        <taxon>Myxococcaceae</taxon>
        <taxon>Myxococcus</taxon>
    </lineage>
</organism>
<reference evidence="1 4" key="2">
    <citation type="submission" date="2019-07" db="EMBL/GenBank/DDBJ databases">
        <title>Whole genome shotgun sequence of Myxococcus fulvus NBRC 100333.</title>
        <authorList>
            <person name="Hosoyama A."/>
            <person name="Uohara A."/>
            <person name="Ohji S."/>
            <person name="Ichikawa N."/>
        </authorList>
    </citation>
    <scope>NUCLEOTIDE SEQUENCE [LARGE SCALE GENOMIC DNA]</scope>
    <source>
        <strain evidence="1 4">NBRC 100333</strain>
    </source>
</reference>
<evidence type="ECO:0000313" key="1">
    <source>
        <dbReference type="EMBL" id="GEN05057.1"/>
    </source>
</evidence>
<dbReference type="Proteomes" id="UP000183760">
    <property type="component" value="Unassembled WGS sequence"/>
</dbReference>
<proteinExistence type="predicted"/>
<dbReference type="AlphaFoldDB" id="A0A511SU73"/>
<dbReference type="Proteomes" id="UP000321514">
    <property type="component" value="Unassembled WGS sequence"/>
</dbReference>
<sequence>MPSAPPPPPKPSLPRAAALGLAGGLLLGGLGLFAAGLRGLFGTLECTGLSGPECELLQQATHELGRFQSLAGGALVALGSALFVLVRRRPPVPPEAP</sequence>
<keyword evidence="3" id="KW-1185">Reference proteome</keyword>
<evidence type="ECO:0000313" key="2">
    <source>
        <dbReference type="EMBL" id="SET19417.1"/>
    </source>
</evidence>
<gene>
    <name evidence="1" type="ORF">MFU01_00940</name>
    <name evidence="2" type="ORF">SAMN05443572_1011399</name>
</gene>